<reference evidence="5" key="1">
    <citation type="submission" date="2016-04" db="EMBL/GenBank/DDBJ databases">
        <authorList>
            <person name="Evans L.H."/>
            <person name="Alamgir A."/>
            <person name="Owens N."/>
            <person name="Weber N.D."/>
            <person name="Virtaneva K."/>
            <person name="Barbian K."/>
            <person name="Babar A."/>
            <person name="Rosenke K."/>
        </authorList>
    </citation>
    <scope>NUCLEOTIDE SEQUENCE</scope>
    <source>
        <strain evidence="5">86</strain>
    </source>
</reference>
<protein>
    <submittedName>
        <fullName evidence="5">Putative membrane protein</fullName>
    </submittedName>
</protein>
<dbReference type="Pfam" id="PF03323">
    <property type="entry name" value="GerA"/>
    <property type="match status" value="1"/>
</dbReference>
<feature type="transmembrane region" description="Helical" evidence="4">
    <location>
        <begin position="313"/>
        <end position="332"/>
    </location>
</feature>
<keyword evidence="4" id="KW-1133">Transmembrane helix</keyword>
<dbReference type="InterPro" id="IPR004995">
    <property type="entry name" value="Spore_Ger"/>
</dbReference>
<gene>
    <name evidence="5" type="ORF">KL86CLO1_13095</name>
</gene>
<dbReference type="GO" id="GO:0009847">
    <property type="term" value="P:spore germination"/>
    <property type="evidence" value="ECO:0007669"/>
    <property type="project" value="InterPro"/>
</dbReference>
<dbReference type="EMBL" id="FLUN01000001">
    <property type="protein sequence ID" value="SBW10895.1"/>
    <property type="molecule type" value="Genomic_DNA"/>
</dbReference>
<name>A0A212KH55_9FIRM</name>
<evidence type="ECO:0000256" key="4">
    <source>
        <dbReference type="SAM" id="Phobius"/>
    </source>
</evidence>
<keyword evidence="2 4" id="KW-0472">Membrane</keyword>
<proteinExistence type="inferred from homology"/>
<organism evidence="5">
    <name type="scientific">uncultured Eubacteriales bacterium</name>
    <dbReference type="NCBI Taxonomy" id="172733"/>
    <lineage>
        <taxon>Bacteria</taxon>
        <taxon>Bacillati</taxon>
        <taxon>Bacillota</taxon>
        <taxon>Clostridia</taxon>
        <taxon>Eubacteriales</taxon>
        <taxon>environmental samples</taxon>
    </lineage>
</organism>
<feature type="region of interest" description="Disordered" evidence="3">
    <location>
        <begin position="1"/>
        <end position="30"/>
    </location>
</feature>
<dbReference type="AlphaFoldDB" id="A0A212KH55"/>
<sequence>MFQFFRKNPGRSESKTGQSGPDHGEEDLSSSLEDNVAAVRRLFADVDILRAKYVDNTHDKGFKCCLLYCDGMVDATMVNESLIKPLMLSRSAAGGNTLDVLMTQVVQVGEGCKSQSLIELAEGIAYGDTALFVEGESQAILFNTKGFQTRAITEPDNEKNLYGPREGFTECLMVNLSMLRRKLLCPDLKLKFLTVGSRTRTKVCVCYMEGIVDRAVLTELYRRLEAIDIDAVLDANYITELIRDKPWSTFRTVGDTERPDTLAAKILEGRVGIILDGTPMALTVPYLFIESFQSAEDYYVNYYYSTFTRWLRMMGFFLTITVPGLYVAIVGFHHEMLPFQLFVNITSERTSVPLPAAVEAFAMILVFDILKEAGARMPSNVGQALSIVGALVIGQAAVEAKLVAAPMIIVVALTGITSMLTPRLSASAIYIRLGLLALASTFGFFGLLVGLSILLIHIINLRSFGVPEVMLTGELRHQDLKDTVMRAPWWQMQLRPEIAADRDRMGNEEDRHE</sequence>
<evidence type="ECO:0000256" key="1">
    <source>
        <dbReference type="ARBA" id="ARBA00005278"/>
    </source>
</evidence>
<feature type="transmembrane region" description="Helical" evidence="4">
    <location>
        <begin position="404"/>
        <end position="421"/>
    </location>
</feature>
<evidence type="ECO:0000256" key="3">
    <source>
        <dbReference type="SAM" id="MobiDB-lite"/>
    </source>
</evidence>
<feature type="transmembrane region" description="Helical" evidence="4">
    <location>
        <begin position="433"/>
        <end position="459"/>
    </location>
</feature>
<keyword evidence="4" id="KW-0812">Transmembrane</keyword>
<dbReference type="GO" id="GO:0016020">
    <property type="term" value="C:membrane"/>
    <property type="evidence" value="ECO:0007669"/>
    <property type="project" value="InterPro"/>
</dbReference>
<evidence type="ECO:0000313" key="5">
    <source>
        <dbReference type="EMBL" id="SBW10895.1"/>
    </source>
</evidence>
<evidence type="ECO:0000256" key="2">
    <source>
        <dbReference type="ARBA" id="ARBA00023136"/>
    </source>
</evidence>
<comment type="similarity">
    <text evidence="1">Belongs to the GerABKA family.</text>
</comment>
<accession>A0A212KH55</accession>
<dbReference type="PIRSF" id="PIRSF005690">
    <property type="entry name" value="GerBA"/>
    <property type="match status" value="1"/>
</dbReference>
<dbReference type="InterPro" id="IPR050768">
    <property type="entry name" value="UPF0353/GerABKA_families"/>
</dbReference>
<dbReference type="PANTHER" id="PTHR22550:SF5">
    <property type="entry name" value="LEUCINE ZIPPER PROTEIN 4"/>
    <property type="match status" value="1"/>
</dbReference>
<dbReference type="PANTHER" id="PTHR22550">
    <property type="entry name" value="SPORE GERMINATION PROTEIN"/>
    <property type="match status" value="1"/>
</dbReference>